<proteinExistence type="predicted"/>
<dbReference type="Proteomes" id="UP000231960">
    <property type="component" value="Unassembled WGS sequence"/>
</dbReference>
<accession>A0A2M9R3L8</accession>
<organism evidence="1 2">
    <name type="scientific">Avrilella dinanensis</name>
    <dbReference type="NCBI Taxonomy" id="2008672"/>
    <lineage>
        <taxon>Bacteria</taxon>
        <taxon>Pseudomonadati</taxon>
        <taxon>Bacteroidota</taxon>
        <taxon>Flavobacteriia</taxon>
        <taxon>Flavobacteriales</taxon>
        <taxon>Flavobacteriaceae</taxon>
        <taxon>Avrilella</taxon>
    </lineage>
</organism>
<protein>
    <submittedName>
        <fullName evidence="1">Uncharacterized protein</fullName>
    </submittedName>
</protein>
<dbReference type="EMBL" id="NIPO01000001">
    <property type="protein sequence ID" value="PJR03466.1"/>
    <property type="molecule type" value="Genomic_DNA"/>
</dbReference>
<dbReference type="RefSeq" id="WP_100677034.1">
    <property type="nucleotide sequence ID" value="NZ_NIPO01000001.1"/>
</dbReference>
<dbReference type="AlphaFoldDB" id="A0A2M9R3L8"/>
<dbReference type="PROSITE" id="PS51257">
    <property type="entry name" value="PROKAR_LIPOPROTEIN"/>
    <property type="match status" value="1"/>
</dbReference>
<comment type="caution">
    <text evidence="1">The sequence shown here is derived from an EMBL/GenBank/DDBJ whole genome shotgun (WGS) entry which is preliminary data.</text>
</comment>
<sequence length="71" mass="8138">MKKIVLSMGLLGVFFLVGCESEDKCHCEIFKKVYDNEGNYTIDYQGSRDGNCADIEDKDEVEFEYHNVSCD</sequence>
<name>A0A2M9R3L8_9FLAO</name>
<evidence type="ECO:0000313" key="2">
    <source>
        <dbReference type="Proteomes" id="UP000231960"/>
    </source>
</evidence>
<dbReference type="OrthoDB" id="1366275at2"/>
<keyword evidence="2" id="KW-1185">Reference proteome</keyword>
<evidence type="ECO:0000313" key="1">
    <source>
        <dbReference type="EMBL" id="PJR03466.1"/>
    </source>
</evidence>
<reference evidence="1 2" key="1">
    <citation type="submission" date="2017-06" db="EMBL/GenBank/DDBJ databases">
        <title>Description of Avrilella dinanensis gen. nov. sp. nov.</title>
        <authorList>
            <person name="Leyer C."/>
            <person name="Sassi M."/>
            <person name="Minet J."/>
            <person name="Kayal S."/>
            <person name="Cattoir V."/>
        </authorList>
    </citation>
    <scope>NUCLEOTIDE SEQUENCE [LARGE SCALE GENOMIC DNA]</scope>
    <source>
        <strain evidence="1 2">UR159</strain>
    </source>
</reference>
<gene>
    <name evidence="1" type="ORF">CDL10_02285</name>
</gene>